<proteinExistence type="predicted"/>
<dbReference type="AlphaFoldDB" id="A0A3S4RX78"/>
<feature type="compositionally biased region" description="Acidic residues" evidence="1">
    <location>
        <begin position="19"/>
        <end position="28"/>
    </location>
</feature>
<evidence type="ECO:0000313" key="3">
    <source>
        <dbReference type="EMBL" id="VEG50978.1"/>
    </source>
</evidence>
<keyword evidence="2" id="KW-0812">Transmembrane</keyword>
<evidence type="ECO:0000256" key="2">
    <source>
        <dbReference type="SAM" id="Phobius"/>
    </source>
</evidence>
<dbReference type="EMBL" id="LR134356">
    <property type="protein sequence ID" value="VEG50978.1"/>
    <property type="molecule type" value="Genomic_DNA"/>
</dbReference>
<feature type="compositionally biased region" description="Low complexity" evidence="1">
    <location>
        <begin position="1"/>
        <end position="17"/>
    </location>
</feature>
<accession>A0A3S4RX78</accession>
<keyword evidence="2" id="KW-1133">Transmembrane helix</keyword>
<organism evidence="3 4">
    <name type="scientific">Mycolicibacterium aurum</name>
    <name type="common">Mycobacterium aurum</name>
    <dbReference type="NCBI Taxonomy" id="1791"/>
    <lineage>
        <taxon>Bacteria</taxon>
        <taxon>Bacillati</taxon>
        <taxon>Actinomycetota</taxon>
        <taxon>Actinomycetes</taxon>
        <taxon>Mycobacteriales</taxon>
        <taxon>Mycobacteriaceae</taxon>
        <taxon>Mycolicibacterium</taxon>
    </lineage>
</organism>
<gene>
    <name evidence="3" type="ORF">NCTC10437_00084</name>
</gene>
<feature type="transmembrane region" description="Helical" evidence="2">
    <location>
        <begin position="168"/>
        <end position="190"/>
    </location>
</feature>
<protein>
    <submittedName>
        <fullName evidence="3">Uncharacterized protein</fullName>
    </submittedName>
</protein>
<feature type="transmembrane region" description="Helical" evidence="2">
    <location>
        <begin position="202"/>
        <end position="222"/>
    </location>
</feature>
<reference evidence="3 4" key="1">
    <citation type="submission" date="2018-12" db="EMBL/GenBank/DDBJ databases">
        <authorList>
            <consortium name="Pathogen Informatics"/>
        </authorList>
    </citation>
    <scope>NUCLEOTIDE SEQUENCE [LARGE SCALE GENOMIC DNA]</scope>
    <source>
        <strain evidence="3 4">NCTC10437</strain>
    </source>
</reference>
<dbReference type="Proteomes" id="UP000279306">
    <property type="component" value="Chromosome"/>
</dbReference>
<keyword evidence="4" id="KW-1185">Reference proteome</keyword>
<evidence type="ECO:0000256" key="1">
    <source>
        <dbReference type="SAM" id="MobiDB-lite"/>
    </source>
</evidence>
<keyword evidence="2" id="KW-0472">Membrane</keyword>
<name>A0A3S4RX78_MYCAU</name>
<evidence type="ECO:0000313" key="4">
    <source>
        <dbReference type="Proteomes" id="UP000279306"/>
    </source>
</evidence>
<sequence length="286" mass="28984">MAAPVAGVPGDPVPLAGEEVPDAEEADGELAPPEEGPDVLEALIGLDGEEGLVDPRPAEPPEPPGPALAAGGAGPVTSVGWVLPASLAGSARPGNGADGCCGLGARLWFTAVANGALEAELGIEDGSTRVLTGGGGVSVPVGRWGSCFSRRLFRAFGGAVQRLNAVTAVWWLLTTATFASYAAWTTSSIACLRSASVVKGTLLMMSIAAFAASTIPMISLFADSTIPAALACQVIAETRSVCNESMLEIRLDIAPFPASAAAPVHNCSSKIADLCVIHPVRIVWSC</sequence>
<dbReference type="KEGG" id="mauu:NCTC10437_00084"/>
<feature type="region of interest" description="Disordered" evidence="1">
    <location>
        <begin position="1"/>
        <end position="73"/>
    </location>
</feature>